<evidence type="ECO:0000313" key="2">
    <source>
        <dbReference type="EMBL" id="CAD7245821.1"/>
    </source>
</evidence>
<keyword evidence="1" id="KW-1133">Transmembrane helix</keyword>
<dbReference type="Proteomes" id="UP000677054">
    <property type="component" value="Unassembled WGS sequence"/>
</dbReference>
<accession>A0A7R8X8L5</accession>
<keyword evidence="1" id="KW-0472">Membrane</keyword>
<gene>
    <name evidence="2" type="ORF">DSTB1V02_LOCUS5687</name>
</gene>
<dbReference type="EMBL" id="CAJPEV010000963">
    <property type="protein sequence ID" value="CAG0889794.1"/>
    <property type="molecule type" value="Genomic_DNA"/>
</dbReference>
<feature type="transmembrane region" description="Helical" evidence="1">
    <location>
        <begin position="129"/>
        <end position="152"/>
    </location>
</feature>
<reference evidence="2" key="1">
    <citation type="submission" date="2020-11" db="EMBL/GenBank/DDBJ databases">
        <authorList>
            <person name="Tran Van P."/>
        </authorList>
    </citation>
    <scope>NUCLEOTIDE SEQUENCE</scope>
</reference>
<organism evidence="2">
    <name type="scientific">Darwinula stevensoni</name>
    <dbReference type="NCBI Taxonomy" id="69355"/>
    <lineage>
        <taxon>Eukaryota</taxon>
        <taxon>Metazoa</taxon>
        <taxon>Ecdysozoa</taxon>
        <taxon>Arthropoda</taxon>
        <taxon>Crustacea</taxon>
        <taxon>Oligostraca</taxon>
        <taxon>Ostracoda</taxon>
        <taxon>Podocopa</taxon>
        <taxon>Podocopida</taxon>
        <taxon>Darwinulocopina</taxon>
        <taxon>Darwinuloidea</taxon>
        <taxon>Darwinulidae</taxon>
        <taxon>Darwinula</taxon>
    </lineage>
</organism>
<evidence type="ECO:0000256" key="1">
    <source>
        <dbReference type="SAM" id="Phobius"/>
    </source>
</evidence>
<keyword evidence="1" id="KW-0812">Transmembrane</keyword>
<feature type="transmembrane region" description="Helical" evidence="1">
    <location>
        <begin position="33"/>
        <end position="57"/>
    </location>
</feature>
<name>A0A7R8X8L5_9CRUS</name>
<dbReference type="AlphaFoldDB" id="A0A7R8X8L5"/>
<evidence type="ECO:0000313" key="3">
    <source>
        <dbReference type="Proteomes" id="UP000677054"/>
    </source>
</evidence>
<dbReference type="EMBL" id="LR900480">
    <property type="protein sequence ID" value="CAD7245821.1"/>
    <property type="molecule type" value="Genomic_DNA"/>
</dbReference>
<protein>
    <submittedName>
        <fullName evidence="2">Uncharacterized protein</fullName>
    </submittedName>
</protein>
<keyword evidence="3" id="KW-1185">Reference proteome</keyword>
<sequence>MMASPNVIVAKHEVVQINYCCGTSTVTVRTAKIVMITGWVLLLLGIAFAAIWIVVFVSAKRHCDNTCQFAASMGITCDCQWNHGRIVGLILSAQTKMPSQRVLLADHEAVQLNYCCGTSTVTVQTAKRIMIAGFLIEIFGLIFFVLTIVALLTPSGSGSFLFIIGGVLTAQRGDAAIKALKKSKRNAPPSAFPSIFQIQQVVYEYPGNV</sequence>
<proteinExistence type="predicted"/>